<keyword evidence="1" id="KW-0489">Methyltransferase</keyword>
<dbReference type="PROSITE" id="PS01261">
    <property type="entry name" value="UPF0020"/>
    <property type="match status" value="1"/>
</dbReference>
<evidence type="ECO:0000256" key="1">
    <source>
        <dbReference type="ARBA" id="ARBA00022603"/>
    </source>
</evidence>
<accession>A0A0S1STP7</accession>
<dbReference type="Proteomes" id="UP000069135">
    <property type="component" value="Chromosome"/>
</dbReference>
<reference evidence="3 4" key="2">
    <citation type="journal article" date="2016" name="PeerJ">
        <title>Analysis of five complete genome sequences for members of the class Peribacteria in the recently recognized Peregrinibacteria bacterial phylum.</title>
        <authorList>
            <person name="Anantharaman K."/>
            <person name="Brown C.T."/>
            <person name="Burstein D."/>
            <person name="Castelle C.J."/>
            <person name="Probst A.J."/>
            <person name="Thomas B.C."/>
            <person name="Williams K.H."/>
            <person name="Banfield J.F."/>
        </authorList>
    </citation>
    <scope>NUCLEOTIDE SEQUENCE [LARGE SCALE GENOMIC DNA]</scope>
    <source>
        <strain evidence="3">RIFOXYD1_FULL_PER-ii_59_16</strain>
    </source>
</reference>
<name>A0A0S1SJT0_9BACT</name>
<proteinExistence type="predicted"/>
<reference evidence="4" key="1">
    <citation type="submission" date="2015-10" db="EMBL/GenBank/DDBJ databases">
        <title>Analysis of five complete genome sequences for members of the class Peribacteria in the recently recognized Peregrinibacteria bacterial phylum.</title>
        <authorList>
            <person name="Anantharaman K."/>
            <person name="Brown C.T."/>
            <person name="Burstein D."/>
            <person name="Castelle C.J."/>
            <person name="Probst A.J."/>
            <person name="Thomas B.C."/>
            <person name="Williams K.H."/>
            <person name="Banfield J.F."/>
        </authorList>
    </citation>
    <scope>NUCLEOTIDE SEQUENCE [LARGE SCALE GENOMIC DNA]</scope>
</reference>
<dbReference type="Pfam" id="PF03602">
    <property type="entry name" value="Cons_hypoth95"/>
    <property type="match status" value="1"/>
</dbReference>
<dbReference type="EMBL" id="CP013065">
    <property type="protein sequence ID" value="ALM12820.1"/>
    <property type="molecule type" value="Genomic_DNA"/>
</dbReference>
<dbReference type="Gene3D" id="3.40.50.150">
    <property type="entry name" value="Vaccinia Virus protein VP39"/>
    <property type="match status" value="1"/>
</dbReference>
<dbReference type="InterPro" id="IPR053943">
    <property type="entry name" value="RlmKL-like_Mtase_CS"/>
</dbReference>
<keyword evidence="2" id="KW-0808">Transferase</keyword>
<dbReference type="GO" id="GO:0032259">
    <property type="term" value="P:methylation"/>
    <property type="evidence" value="ECO:0007669"/>
    <property type="project" value="UniProtKB-KW"/>
</dbReference>
<accession>A0A0S1SSC2</accession>
<accession>A0A0S1SG33</accession>
<dbReference type="AlphaFoldDB" id="A0A0S1SJT0"/>
<dbReference type="SUPFAM" id="SSF53335">
    <property type="entry name" value="S-adenosyl-L-methionine-dependent methyltransferases"/>
    <property type="match status" value="1"/>
</dbReference>
<evidence type="ECO:0000313" key="3">
    <source>
        <dbReference type="EMBL" id="ALM12820.1"/>
    </source>
</evidence>
<organism evidence="3 4">
    <name type="scientific">Candidatus Peribacter riflensis</name>
    <dbReference type="NCBI Taxonomy" id="1735162"/>
    <lineage>
        <taxon>Bacteria</taxon>
        <taxon>Candidatus Peregrinibacteriota</taxon>
        <taxon>Candidatus Peribacteria</taxon>
        <taxon>Candidatus Peribacterales</taxon>
        <taxon>Candidatus Peribacteraceae</taxon>
        <taxon>Candidatus Peribacter</taxon>
    </lineage>
</organism>
<dbReference type="KEGG" id="prf:PeribacterA2_0118"/>
<evidence type="ECO:0000256" key="2">
    <source>
        <dbReference type="ARBA" id="ARBA00022679"/>
    </source>
</evidence>
<protein>
    <submittedName>
        <fullName evidence="3">Uncharacterized protein</fullName>
    </submittedName>
</protein>
<dbReference type="GO" id="GO:0008168">
    <property type="term" value="F:methyltransferase activity"/>
    <property type="evidence" value="ECO:0007669"/>
    <property type="project" value="UniProtKB-KW"/>
</dbReference>
<dbReference type="STRING" id="1735162.PeribacterB2_0118"/>
<sequence length="422" mass="47198">MPSYAAFLGHQPRISLAELAAAVPGFLYRRTIKDAVVLFESPVELDAAFLDTLGGIVILARRATDQAVTPAEVPSLLVSELKDARRSKVTFSLRTLLLPRPAIHTLYRQCKEALRKLGRPCRYVGSEREPAPPVLLRDAGLLDPKRGCELVLLPESEEEDNQTFWIGRTIAAQDVNAYTKRDIGKPVRDTTVGLLPPKLAQILLNMGAWLSRGCQTPLHDPTQKRAKKPEPLTVFDPFCGTGVIPIECLVRGWHVLASDLAQKAVNGCEKNLEWLRKELKILKKDAESTVWKQDALKPFVLKQLPAMVVTETTLGPALEDRPTQKSAAKMKTELEKLEAAFIENCSKTLPGVPLALTWPFWKIKNETIFLEHAWEAAHKAGYIATLPPGIEPTRENRLSLLYRRPDQFVGREIVLLLPRKRK</sequence>
<accession>A0A0S1SJT0</accession>
<evidence type="ECO:0000313" key="4">
    <source>
        <dbReference type="Proteomes" id="UP000069135"/>
    </source>
</evidence>
<accession>A0A0S1SNJ6</accession>
<gene>
    <name evidence="3" type="ORF">PeribacterD1_0118</name>
</gene>
<dbReference type="InterPro" id="IPR029063">
    <property type="entry name" value="SAM-dependent_MTases_sf"/>
</dbReference>